<name>A0A3N2PK03_SODAK</name>
<dbReference type="SUPFAM" id="SSF48371">
    <property type="entry name" value="ARM repeat"/>
    <property type="match status" value="1"/>
</dbReference>
<dbReference type="InterPro" id="IPR051177">
    <property type="entry name" value="CIK-Related_Protein"/>
</dbReference>
<dbReference type="RefSeq" id="XP_028462657.1">
    <property type="nucleotide sequence ID" value="XM_028609340.1"/>
</dbReference>
<protein>
    <submittedName>
        <fullName evidence="3">ARM repeat-containing protein</fullName>
    </submittedName>
</protein>
<feature type="compositionally biased region" description="Polar residues" evidence="1">
    <location>
        <begin position="749"/>
        <end position="770"/>
    </location>
</feature>
<dbReference type="AlphaFoldDB" id="A0A3N2PK03"/>
<dbReference type="InterPro" id="IPR011989">
    <property type="entry name" value="ARM-like"/>
</dbReference>
<evidence type="ECO:0000259" key="2">
    <source>
        <dbReference type="PROSITE" id="PS50011"/>
    </source>
</evidence>
<keyword evidence="4" id="KW-1185">Reference proteome</keyword>
<feature type="compositionally biased region" description="Polar residues" evidence="1">
    <location>
        <begin position="806"/>
        <end position="836"/>
    </location>
</feature>
<dbReference type="InterPro" id="IPR000719">
    <property type="entry name" value="Prot_kinase_dom"/>
</dbReference>
<dbReference type="InterPro" id="IPR016024">
    <property type="entry name" value="ARM-type_fold"/>
</dbReference>
<dbReference type="GO" id="GO:0004672">
    <property type="term" value="F:protein kinase activity"/>
    <property type="evidence" value="ECO:0007669"/>
    <property type="project" value="InterPro"/>
</dbReference>
<feature type="region of interest" description="Disordered" evidence="1">
    <location>
        <begin position="709"/>
        <end position="770"/>
    </location>
</feature>
<dbReference type="Pfam" id="PF00069">
    <property type="entry name" value="Pkinase"/>
    <property type="match status" value="1"/>
</dbReference>
<evidence type="ECO:0000256" key="1">
    <source>
        <dbReference type="SAM" id="MobiDB-lite"/>
    </source>
</evidence>
<dbReference type="PROSITE" id="PS50011">
    <property type="entry name" value="PROTEIN_KINASE_DOM"/>
    <property type="match status" value="1"/>
</dbReference>
<proteinExistence type="predicted"/>
<dbReference type="GO" id="GO:0005524">
    <property type="term" value="F:ATP binding"/>
    <property type="evidence" value="ECO:0007669"/>
    <property type="project" value="InterPro"/>
</dbReference>
<feature type="region of interest" description="Disordered" evidence="1">
    <location>
        <begin position="804"/>
        <end position="1003"/>
    </location>
</feature>
<feature type="domain" description="Protein kinase" evidence="2">
    <location>
        <begin position="1"/>
        <end position="349"/>
    </location>
</feature>
<dbReference type="Gene3D" id="1.10.510.10">
    <property type="entry name" value="Transferase(Phosphotransferase) domain 1"/>
    <property type="match status" value="1"/>
</dbReference>
<dbReference type="SUPFAM" id="SSF56112">
    <property type="entry name" value="Protein kinase-like (PK-like)"/>
    <property type="match status" value="1"/>
</dbReference>
<dbReference type="GeneID" id="39577818"/>
<dbReference type="PANTHER" id="PTHR12984:SF6">
    <property type="entry name" value="SCY1-LIKE PROTEIN 2"/>
    <property type="match status" value="1"/>
</dbReference>
<feature type="compositionally biased region" description="Low complexity" evidence="1">
    <location>
        <begin position="837"/>
        <end position="875"/>
    </location>
</feature>
<feature type="compositionally biased region" description="Low complexity" evidence="1">
    <location>
        <begin position="970"/>
        <end position="992"/>
    </location>
</feature>
<dbReference type="PANTHER" id="PTHR12984">
    <property type="entry name" value="SCY1-RELATED S/T PROTEIN KINASE-LIKE"/>
    <property type="match status" value="1"/>
</dbReference>
<reference evidence="3 4" key="1">
    <citation type="journal article" date="2018" name="Mol. Ecol.">
        <title>The obligate alkalophilic soda-lake fungus Sodiomyces alkalinus has shifted to a protein diet.</title>
        <authorList>
            <person name="Grum-Grzhimaylo A.A."/>
            <person name="Falkoski D.L."/>
            <person name="van den Heuvel J."/>
            <person name="Valero-Jimenez C.A."/>
            <person name="Min B."/>
            <person name="Choi I.G."/>
            <person name="Lipzen A."/>
            <person name="Daum C.G."/>
            <person name="Aanen D.K."/>
            <person name="Tsang A."/>
            <person name="Henrissat B."/>
            <person name="Bilanenko E.N."/>
            <person name="de Vries R.P."/>
            <person name="van Kan J.A.L."/>
            <person name="Grigoriev I.V."/>
            <person name="Debets A.J.M."/>
        </authorList>
    </citation>
    <scope>NUCLEOTIDE SEQUENCE [LARGE SCALE GENOMIC DNA]</scope>
    <source>
        <strain evidence="3 4">F11</strain>
    </source>
</reference>
<evidence type="ECO:0000313" key="3">
    <source>
        <dbReference type="EMBL" id="ROT34851.1"/>
    </source>
</evidence>
<feature type="compositionally biased region" description="Low complexity" evidence="1">
    <location>
        <begin position="927"/>
        <end position="948"/>
    </location>
</feature>
<feature type="compositionally biased region" description="Gly residues" evidence="1">
    <location>
        <begin position="949"/>
        <end position="969"/>
    </location>
</feature>
<dbReference type="OrthoDB" id="79687at2759"/>
<sequence>MFSSALKSFASSNITSNYSISQSVTSTAGPWKIYDCKKKSTGKAYSLFVFDKKSLDSHGNSLGRSGASAFKRAAEEVVERLRKEASSLAKLRHPSVLELVEPVEDTRGGGLQFVTEAVTASLASLLQEKDDQERGGGVGGRSGRYVTEDADGVRRRREFEIDELEIQKGLLQISKALEFLHDNAALVHGNLTPDAILINAKSDWKISGLAFCSPPENSNKATSFQPVSLGEILNLDPRLPRFVQLNLDYTSPDFVLDNNLTAAADMFSLGLLCIALYNYPHRSPLEAHGSLSTYKRLFSSSSTVPSSSNGYLSSRTLPRDLSAHVLPRLITRRPAQRMGAREFQDSEYFDNILVSTIRFLDSFPAKTPNEKAQFMRGLNKVLPSFPKAVTEKKLLPALLEEMKDKDLISLILQNVFKIIELLPAPKRPFGERVRPVLKQTFVSAGKKENEPQRDPAKDAGLMVVLENMPLVTGNCGGKEFTDDILPIIMAAVESTTPAVVDAALRGLPSVLPVLDFSTIKNELFPVIAMVFGKTSSLAIKVRGCQAFVVLCGGSNDALNGGLNDLGIPKKKPSSSSSALDKYTMQEKIIPLIKAIKTKEPAVMMAALDVLRVVGEVADADFVAMEILPILWSMSLGPLLNLKQFRSFMELVKSLSGRVEEEQSRKLQELNTHTNGTMGGGSDDLLAFGGVTGTSFDASNTATENDFEQLVKGKGGSGRTSTVADGFSSWDETPASGGANANVSVVGRISTGSGSRSNTPKAAAFSWSTPSLTQTQAQPSQLGALKPQAQPGFRTVTPDLAAFPSIQPGTTQFSQPLQPMTQQKTGPSPGSSTSIHWSSTGTAAAAASSNPWASTGSSSTVNTGSGSGGVSMAMGGMTLGGQRPGMASSQSSFSLPPPPSGSTALNSSKPMASSGLSGFSLPPPTSQPASGMMAGPMMSSTNRQTSATGTGVGTGTGTGTGMGLGMGMGSSGSMNSFMTQQQNQQGQGQGQTQKSGLDKYQSLI</sequence>
<evidence type="ECO:0000313" key="4">
    <source>
        <dbReference type="Proteomes" id="UP000272025"/>
    </source>
</evidence>
<dbReference type="Proteomes" id="UP000272025">
    <property type="component" value="Unassembled WGS sequence"/>
</dbReference>
<dbReference type="CDD" id="cd14011">
    <property type="entry name" value="PK_SCY1_like"/>
    <property type="match status" value="1"/>
</dbReference>
<dbReference type="EMBL" id="ML119062">
    <property type="protein sequence ID" value="ROT34851.1"/>
    <property type="molecule type" value="Genomic_DNA"/>
</dbReference>
<accession>A0A3N2PK03</accession>
<gene>
    <name evidence="3" type="ORF">SODALDRAFT_317309</name>
</gene>
<dbReference type="Gene3D" id="1.25.10.10">
    <property type="entry name" value="Leucine-rich Repeat Variant"/>
    <property type="match status" value="1"/>
</dbReference>
<organism evidence="3 4">
    <name type="scientific">Sodiomyces alkalinus (strain CBS 110278 / VKM F-3762 / F11)</name>
    <name type="common">Alkaliphilic filamentous fungus</name>
    <dbReference type="NCBI Taxonomy" id="1314773"/>
    <lineage>
        <taxon>Eukaryota</taxon>
        <taxon>Fungi</taxon>
        <taxon>Dikarya</taxon>
        <taxon>Ascomycota</taxon>
        <taxon>Pezizomycotina</taxon>
        <taxon>Sordariomycetes</taxon>
        <taxon>Hypocreomycetidae</taxon>
        <taxon>Glomerellales</taxon>
        <taxon>Plectosphaerellaceae</taxon>
        <taxon>Sodiomyces</taxon>
    </lineage>
</organism>
<dbReference type="Gene3D" id="3.30.200.20">
    <property type="entry name" value="Phosphorylase Kinase, domain 1"/>
    <property type="match status" value="1"/>
</dbReference>
<dbReference type="InterPro" id="IPR011009">
    <property type="entry name" value="Kinase-like_dom_sf"/>
</dbReference>
<dbReference type="SMART" id="SM00220">
    <property type="entry name" value="S_TKc"/>
    <property type="match status" value="1"/>
</dbReference>